<dbReference type="KEGG" id="lgi:LOTGIDRAFT_72911"/>
<gene>
    <name evidence="13" type="ORF">LOTGIDRAFT_72911</name>
</gene>
<keyword evidence="7 11" id="KW-0406">Ion transport</keyword>
<accession>V3ZYB9</accession>
<evidence type="ECO:0000256" key="8">
    <source>
        <dbReference type="ARBA" id="ARBA00023136"/>
    </source>
</evidence>
<reference evidence="13 14" key="1">
    <citation type="journal article" date="2013" name="Nature">
        <title>Insights into bilaterian evolution from three spiralian genomes.</title>
        <authorList>
            <person name="Simakov O."/>
            <person name="Marletaz F."/>
            <person name="Cho S.J."/>
            <person name="Edsinger-Gonzales E."/>
            <person name="Havlak P."/>
            <person name="Hellsten U."/>
            <person name="Kuo D.H."/>
            <person name="Larsson T."/>
            <person name="Lv J."/>
            <person name="Arendt D."/>
            <person name="Savage R."/>
            <person name="Osoegawa K."/>
            <person name="de Jong P."/>
            <person name="Grimwood J."/>
            <person name="Chapman J.A."/>
            <person name="Shapiro H."/>
            <person name="Aerts A."/>
            <person name="Otillar R.P."/>
            <person name="Terry A.Y."/>
            <person name="Boore J.L."/>
            <person name="Grigoriev I.V."/>
            <person name="Lindberg D.R."/>
            <person name="Seaver E.C."/>
            <person name="Weisblat D.A."/>
            <person name="Putnam N.H."/>
            <person name="Rokhsar D.S."/>
        </authorList>
    </citation>
    <scope>NUCLEOTIDE SEQUENCE [LARGE SCALE GENOMIC DNA]</scope>
</reference>
<dbReference type="GO" id="GO:0005886">
    <property type="term" value="C:plasma membrane"/>
    <property type="evidence" value="ECO:0007669"/>
    <property type="project" value="TreeGrafter"/>
</dbReference>
<protein>
    <submittedName>
        <fullName evidence="13">Uncharacterized protein</fullName>
    </submittedName>
</protein>
<name>V3ZYB9_LOTGI</name>
<evidence type="ECO:0000256" key="4">
    <source>
        <dbReference type="ARBA" id="ARBA00022692"/>
    </source>
</evidence>
<keyword evidence="9 11" id="KW-0739">Sodium transport</keyword>
<evidence type="ECO:0000313" key="14">
    <source>
        <dbReference type="Proteomes" id="UP000030746"/>
    </source>
</evidence>
<evidence type="ECO:0000256" key="7">
    <source>
        <dbReference type="ARBA" id="ARBA00023065"/>
    </source>
</evidence>
<feature type="non-terminal residue" evidence="13">
    <location>
        <position position="390"/>
    </location>
</feature>
<evidence type="ECO:0000256" key="10">
    <source>
        <dbReference type="ARBA" id="ARBA00023303"/>
    </source>
</evidence>
<dbReference type="PANTHER" id="PTHR11690:SF248">
    <property type="entry name" value="PICKPOCKET 17, ISOFORM A"/>
    <property type="match status" value="1"/>
</dbReference>
<evidence type="ECO:0000256" key="6">
    <source>
        <dbReference type="ARBA" id="ARBA00023053"/>
    </source>
</evidence>
<keyword evidence="6" id="KW-0915">Sodium</keyword>
<dbReference type="Gene3D" id="1.10.287.770">
    <property type="entry name" value="YojJ-like"/>
    <property type="match status" value="1"/>
</dbReference>
<dbReference type="AlphaFoldDB" id="V3ZYB9"/>
<evidence type="ECO:0000256" key="12">
    <source>
        <dbReference type="SAM" id="Phobius"/>
    </source>
</evidence>
<sequence length="390" mass="44390">NTSLHGVPRITLSRGYFRKVTWILLVLGGAAFAMYHLGKIVQNYREYPLSTLLSIENNNKLDFPAVTICNMNPARRSILKQKAEELGYTELLDVINEAVKSSGEEEEETEESDEEFFEALTSLTMELYLDENEYSEFLADTVGAKLHVHQQGIMAFPEDDGISLTPGLSTSVGISQIQVKRSIPPHGRCRHYSSDDNYKVNMYAGAHKLQIDYSEKACQKTCYQKNLIRDCECCHFDYPCSGYALRKVIEGVKVPKLKRWRCMGDIFQKYERDELDCSNDCAQSCSETVYSTDISTGRWPSVPLIRRTMGKVRSLYKRKNESIPTSEEDMDVGDQLKRNVIKVEIFYKQLNYEYLKATPAYDWSSLISDIGGQAGLWVGFSVLTLIELAE</sequence>
<keyword evidence="2 11" id="KW-0813">Transport</keyword>
<dbReference type="Proteomes" id="UP000030746">
    <property type="component" value="Unassembled WGS sequence"/>
</dbReference>
<dbReference type="RefSeq" id="XP_009059942.1">
    <property type="nucleotide sequence ID" value="XM_009061694.1"/>
</dbReference>
<keyword evidence="3 11" id="KW-0894">Sodium channel</keyword>
<dbReference type="PANTHER" id="PTHR11690">
    <property type="entry name" value="AMILORIDE-SENSITIVE SODIUM CHANNEL-RELATED"/>
    <property type="match status" value="1"/>
</dbReference>
<organism evidence="13 14">
    <name type="scientific">Lottia gigantea</name>
    <name type="common">Giant owl limpet</name>
    <dbReference type="NCBI Taxonomy" id="225164"/>
    <lineage>
        <taxon>Eukaryota</taxon>
        <taxon>Metazoa</taxon>
        <taxon>Spiralia</taxon>
        <taxon>Lophotrochozoa</taxon>
        <taxon>Mollusca</taxon>
        <taxon>Gastropoda</taxon>
        <taxon>Patellogastropoda</taxon>
        <taxon>Lottioidea</taxon>
        <taxon>Lottiidae</taxon>
        <taxon>Lottia</taxon>
    </lineage>
</organism>
<proteinExistence type="inferred from homology"/>
<keyword evidence="14" id="KW-1185">Reference proteome</keyword>
<dbReference type="EMBL" id="KB202619">
    <property type="protein sequence ID" value="ESO89372.1"/>
    <property type="molecule type" value="Genomic_DNA"/>
</dbReference>
<evidence type="ECO:0000256" key="11">
    <source>
        <dbReference type="RuleBase" id="RU000679"/>
    </source>
</evidence>
<dbReference type="PRINTS" id="PR01078">
    <property type="entry name" value="AMINACHANNEL"/>
</dbReference>
<dbReference type="GO" id="GO:0015280">
    <property type="term" value="F:ligand-gated sodium channel activity"/>
    <property type="evidence" value="ECO:0007669"/>
    <property type="project" value="TreeGrafter"/>
</dbReference>
<dbReference type="OMA" id="NATHENM"/>
<evidence type="ECO:0000256" key="5">
    <source>
        <dbReference type="ARBA" id="ARBA00022989"/>
    </source>
</evidence>
<dbReference type="Gene3D" id="2.60.470.10">
    <property type="entry name" value="Acid-sensing ion channels like domains"/>
    <property type="match status" value="1"/>
</dbReference>
<feature type="transmembrane region" description="Helical" evidence="12">
    <location>
        <begin position="20"/>
        <end position="38"/>
    </location>
</feature>
<comment type="subcellular location">
    <subcellularLocation>
        <location evidence="1">Membrane</location>
        <topology evidence="1">Multi-pass membrane protein</topology>
    </subcellularLocation>
</comment>
<evidence type="ECO:0000256" key="1">
    <source>
        <dbReference type="ARBA" id="ARBA00004141"/>
    </source>
</evidence>
<dbReference type="OrthoDB" id="6021021at2759"/>
<keyword evidence="5 12" id="KW-1133">Transmembrane helix</keyword>
<feature type="non-terminal residue" evidence="13">
    <location>
        <position position="1"/>
    </location>
</feature>
<evidence type="ECO:0000256" key="3">
    <source>
        <dbReference type="ARBA" id="ARBA00022461"/>
    </source>
</evidence>
<keyword evidence="4 11" id="KW-0812">Transmembrane</keyword>
<keyword evidence="8 12" id="KW-0472">Membrane</keyword>
<comment type="similarity">
    <text evidence="11">Belongs to the amiloride-sensitive sodium channel (TC 1.A.6) family.</text>
</comment>
<evidence type="ECO:0000256" key="2">
    <source>
        <dbReference type="ARBA" id="ARBA00022448"/>
    </source>
</evidence>
<keyword evidence="10 11" id="KW-0407">Ion channel</keyword>
<evidence type="ECO:0000256" key="9">
    <source>
        <dbReference type="ARBA" id="ARBA00023201"/>
    </source>
</evidence>
<dbReference type="InterPro" id="IPR001873">
    <property type="entry name" value="ENaC"/>
</dbReference>
<dbReference type="HOGENOM" id="CLU_020415_3_1_1"/>
<dbReference type="Pfam" id="PF00858">
    <property type="entry name" value="ASC"/>
    <property type="match status" value="2"/>
</dbReference>
<evidence type="ECO:0000313" key="13">
    <source>
        <dbReference type="EMBL" id="ESO89372.1"/>
    </source>
</evidence>
<dbReference type="CTD" id="20252062"/>
<dbReference type="GeneID" id="20252062"/>